<gene>
    <name evidence="3" type="primary">LOC130499396</name>
</gene>
<accession>A0A9W3CCX8</accession>
<organism evidence="2 3">
    <name type="scientific">Raphanus sativus</name>
    <name type="common">Radish</name>
    <name type="synonym">Raphanus raphanistrum var. sativus</name>
    <dbReference type="NCBI Taxonomy" id="3726"/>
    <lineage>
        <taxon>Eukaryota</taxon>
        <taxon>Viridiplantae</taxon>
        <taxon>Streptophyta</taxon>
        <taxon>Embryophyta</taxon>
        <taxon>Tracheophyta</taxon>
        <taxon>Spermatophyta</taxon>
        <taxon>Magnoliopsida</taxon>
        <taxon>eudicotyledons</taxon>
        <taxon>Gunneridae</taxon>
        <taxon>Pentapetalae</taxon>
        <taxon>rosids</taxon>
        <taxon>malvids</taxon>
        <taxon>Brassicales</taxon>
        <taxon>Brassicaceae</taxon>
        <taxon>Brassiceae</taxon>
        <taxon>Raphanus</taxon>
    </lineage>
</organism>
<name>A0A9W3CCX8_RAPSA</name>
<dbReference type="OrthoDB" id="1073339at2759"/>
<reference evidence="2" key="1">
    <citation type="journal article" date="2019" name="Database">
        <title>The radish genome database (RadishGD): an integrated information resource for radish genomics.</title>
        <authorList>
            <person name="Yu H.J."/>
            <person name="Baek S."/>
            <person name="Lee Y.J."/>
            <person name="Cho A."/>
            <person name="Mun J.H."/>
        </authorList>
    </citation>
    <scope>NUCLEOTIDE SEQUENCE [LARGE SCALE GENOMIC DNA]</scope>
    <source>
        <strain evidence="2">cv. WK10039</strain>
    </source>
</reference>
<reference evidence="3" key="2">
    <citation type="submission" date="2025-08" db="UniProtKB">
        <authorList>
            <consortium name="RefSeq"/>
        </authorList>
    </citation>
    <scope>IDENTIFICATION</scope>
    <source>
        <tissue evidence="3">Leaf</tissue>
    </source>
</reference>
<sequence length="206" mass="24024">MEIASTSTDLTYQFPTDQIRYEIKDIGCKLTSSSFLHVNPNLRRDGKERRDLVVTAATPKKRKHSNSNEEKPPEEEKRQKKTFEASKSKFTKPVRSFTTLHVTKTAKSKVVVTRKPGDQDHSFKDMIAKAREKVQEKRQIDHRNTDIRSQRISARLALNQMETTVCFDDHLEYHMELEKLGCDFISDQVSCLKKFSLLSRDDYYLH</sequence>
<evidence type="ECO:0000313" key="3">
    <source>
        <dbReference type="RefSeq" id="XP_056849387.1"/>
    </source>
</evidence>
<dbReference type="KEGG" id="rsz:130499396"/>
<dbReference type="GeneID" id="130499396"/>
<evidence type="ECO:0000256" key="1">
    <source>
        <dbReference type="SAM" id="MobiDB-lite"/>
    </source>
</evidence>
<dbReference type="Proteomes" id="UP000504610">
    <property type="component" value="Chromosome 1"/>
</dbReference>
<keyword evidence="2" id="KW-1185">Reference proteome</keyword>
<proteinExistence type="predicted"/>
<protein>
    <submittedName>
        <fullName evidence="3">Uncharacterized protein LOC130499396</fullName>
    </submittedName>
</protein>
<feature type="region of interest" description="Disordered" evidence="1">
    <location>
        <begin position="55"/>
        <end position="86"/>
    </location>
</feature>
<dbReference type="AlphaFoldDB" id="A0A9W3CCX8"/>
<feature type="compositionally biased region" description="Basic and acidic residues" evidence="1">
    <location>
        <begin position="66"/>
        <end position="86"/>
    </location>
</feature>
<evidence type="ECO:0000313" key="2">
    <source>
        <dbReference type="Proteomes" id="UP000504610"/>
    </source>
</evidence>
<dbReference type="RefSeq" id="XP_056849387.1">
    <property type="nucleotide sequence ID" value="XM_056993407.1"/>
</dbReference>